<dbReference type="Proteomes" id="UP000887116">
    <property type="component" value="Unassembled WGS sequence"/>
</dbReference>
<sequence>MSFFFGSKNFAWILDENIVPHSKEMLNKLSKKKSSSYAKAIDEIVEASLAIVPKPDHVKKNNVENGDLDKIFEIPSIKEDEFCKKPRIRIVRRDRPTKQKIDSTLVDKSRPSLDLSKPSIPFERIYKTNFEEDRIYRFGNDGAKDCEKFLAFRA</sequence>
<organism evidence="1 2">
    <name type="scientific">Trichonephila clavata</name>
    <name type="common">Joro spider</name>
    <name type="synonym">Nephila clavata</name>
    <dbReference type="NCBI Taxonomy" id="2740835"/>
    <lineage>
        <taxon>Eukaryota</taxon>
        <taxon>Metazoa</taxon>
        <taxon>Ecdysozoa</taxon>
        <taxon>Arthropoda</taxon>
        <taxon>Chelicerata</taxon>
        <taxon>Arachnida</taxon>
        <taxon>Araneae</taxon>
        <taxon>Araneomorphae</taxon>
        <taxon>Entelegynae</taxon>
        <taxon>Araneoidea</taxon>
        <taxon>Nephilidae</taxon>
        <taxon>Trichonephila</taxon>
    </lineage>
</organism>
<dbReference type="Gene3D" id="2.30.30.140">
    <property type="match status" value="1"/>
</dbReference>
<protein>
    <submittedName>
        <fullName evidence="1">Oxidoreductase GLYR1</fullName>
    </submittedName>
</protein>
<comment type="caution">
    <text evidence="1">The sequence shown here is derived from an EMBL/GenBank/DDBJ whole genome shotgun (WGS) entry which is preliminary data.</text>
</comment>
<name>A0A8X6LPS1_TRICU</name>
<dbReference type="EMBL" id="BMAO01007468">
    <property type="protein sequence ID" value="GFR16207.1"/>
    <property type="molecule type" value="Genomic_DNA"/>
</dbReference>
<dbReference type="AlphaFoldDB" id="A0A8X6LPS1"/>
<evidence type="ECO:0000313" key="1">
    <source>
        <dbReference type="EMBL" id="GFR16207.1"/>
    </source>
</evidence>
<accession>A0A8X6LPS1</accession>
<gene>
    <name evidence="1" type="primary">NCL1_28915</name>
    <name evidence="1" type="ORF">TNCT_253481</name>
</gene>
<evidence type="ECO:0000313" key="2">
    <source>
        <dbReference type="Proteomes" id="UP000887116"/>
    </source>
</evidence>
<reference evidence="1" key="1">
    <citation type="submission" date="2020-07" db="EMBL/GenBank/DDBJ databases">
        <title>Multicomponent nature underlies the extraordinary mechanical properties of spider dragline silk.</title>
        <authorList>
            <person name="Kono N."/>
            <person name="Nakamura H."/>
            <person name="Mori M."/>
            <person name="Yoshida Y."/>
            <person name="Ohtoshi R."/>
            <person name="Malay A.D."/>
            <person name="Moran D.A.P."/>
            <person name="Tomita M."/>
            <person name="Numata K."/>
            <person name="Arakawa K."/>
        </authorList>
    </citation>
    <scope>NUCLEOTIDE SEQUENCE</scope>
</reference>
<proteinExistence type="predicted"/>
<keyword evidence="2" id="KW-1185">Reference proteome</keyword>
<dbReference type="SUPFAM" id="SSF63748">
    <property type="entry name" value="Tudor/PWWP/MBT"/>
    <property type="match status" value="1"/>
</dbReference>